<dbReference type="EMBL" id="BART01034069">
    <property type="protein sequence ID" value="GAH14163.1"/>
    <property type="molecule type" value="Genomic_DNA"/>
</dbReference>
<gene>
    <name evidence="1" type="ORF">S01H4_58346</name>
</gene>
<comment type="caution">
    <text evidence="1">The sequence shown here is derived from an EMBL/GenBank/DDBJ whole genome shotgun (WGS) entry which is preliminary data.</text>
</comment>
<sequence>MAVYSLEPVEVPRVKTKYRTIKTKIPVPQSLAIFKTLEKTEPRSMRGQPPIVWDRAEGFTV</sequence>
<dbReference type="AlphaFoldDB" id="X1F019"/>
<proteinExistence type="predicted"/>
<feature type="non-terminal residue" evidence="1">
    <location>
        <position position="61"/>
    </location>
</feature>
<protein>
    <submittedName>
        <fullName evidence="1">Uncharacterized protein</fullName>
    </submittedName>
</protein>
<name>X1F019_9ZZZZ</name>
<accession>X1F019</accession>
<organism evidence="1">
    <name type="scientific">marine sediment metagenome</name>
    <dbReference type="NCBI Taxonomy" id="412755"/>
    <lineage>
        <taxon>unclassified sequences</taxon>
        <taxon>metagenomes</taxon>
        <taxon>ecological metagenomes</taxon>
    </lineage>
</organism>
<evidence type="ECO:0000313" key="1">
    <source>
        <dbReference type="EMBL" id="GAH14163.1"/>
    </source>
</evidence>
<reference evidence="1" key="1">
    <citation type="journal article" date="2014" name="Front. Microbiol.">
        <title>High frequency of phylogenetically diverse reductive dehalogenase-homologous genes in deep subseafloor sedimentary metagenomes.</title>
        <authorList>
            <person name="Kawai M."/>
            <person name="Futagami T."/>
            <person name="Toyoda A."/>
            <person name="Takaki Y."/>
            <person name="Nishi S."/>
            <person name="Hori S."/>
            <person name="Arai W."/>
            <person name="Tsubouchi T."/>
            <person name="Morono Y."/>
            <person name="Uchiyama I."/>
            <person name="Ito T."/>
            <person name="Fujiyama A."/>
            <person name="Inagaki F."/>
            <person name="Takami H."/>
        </authorList>
    </citation>
    <scope>NUCLEOTIDE SEQUENCE</scope>
    <source>
        <strain evidence="1">Expedition CK06-06</strain>
    </source>
</reference>